<comment type="caution">
    <text evidence="3">The sequence shown here is derived from an EMBL/GenBank/DDBJ whole genome shotgun (WGS) entry which is preliminary data.</text>
</comment>
<dbReference type="RefSeq" id="WP_345213383.1">
    <property type="nucleotide sequence ID" value="NZ_BAABFT010000016.1"/>
</dbReference>
<evidence type="ECO:0000256" key="1">
    <source>
        <dbReference type="SAM" id="MobiDB-lite"/>
    </source>
</evidence>
<keyword evidence="2" id="KW-0732">Signal</keyword>
<feature type="signal peptide" evidence="2">
    <location>
        <begin position="1"/>
        <end position="17"/>
    </location>
</feature>
<accession>A0ABP8H8X3</accession>
<feature type="chain" id="PRO_5045432116" evidence="2">
    <location>
        <begin position="18"/>
        <end position="76"/>
    </location>
</feature>
<feature type="region of interest" description="Disordered" evidence="1">
    <location>
        <begin position="22"/>
        <end position="76"/>
    </location>
</feature>
<evidence type="ECO:0000313" key="4">
    <source>
        <dbReference type="Proteomes" id="UP001500582"/>
    </source>
</evidence>
<dbReference type="Proteomes" id="UP001500582">
    <property type="component" value="Unassembled WGS sequence"/>
</dbReference>
<keyword evidence="4" id="KW-1185">Reference proteome</keyword>
<proteinExistence type="predicted"/>
<name>A0ABP8H8X3_9SPHI</name>
<sequence length="76" mass="7506">MKHKLLTACLCATLALAACGGAPDSNAGDTSVATDSPKIDTPTTSTTNTPAATDTPVKVNPADTTVSDTAKPGPVH</sequence>
<gene>
    <name evidence="3" type="ORF">GCM10023149_44370</name>
</gene>
<dbReference type="EMBL" id="BAABFT010000016">
    <property type="protein sequence ID" value="GAA4336001.1"/>
    <property type="molecule type" value="Genomic_DNA"/>
</dbReference>
<organism evidence="3 4">
    <name type="scientific">Mucilaginibacter gynuensis</name>
    <dbReference type="NCBI Taxonomy" id="1302236"/>
    <lineage>
        <taxon>Bacteria</taxon>
        <taxon>Pseudomonadati</taxon>
        <taxon>Bacteroidota</taxon>
        <taxon>Sphingobacteriia</taxon>
        <taxon>Sphingobacteriales</taxon>
        <taxon>Sphingobacteriaceae</taxon>
        <taxon>Mucilaginibacter</taxon>
    </lineage>
</organism>
<feature type="compositionally biased region" description="Low complexity" evidence="1">
    <location>
        <begin position="34"/>
        <end position="56"/>
    </location>
</feature>
<dbReference type="PROSITE" id="PS51257">
    <property type="entry name" value="PROKAR_LIPOPROTEIN"/>
    <property type="match status" value="1"/>
</dbReference>
<reference evidence="4" key="1">
    <citation type="journal article" date="2019" name="Int. J. Syst. Evol. Microbiol.">
        <title>The Global Catalogue of Microorganisms (GCM) 10K type strain sequencing project: providing services to taxonomists for standard genome sequencing and annotation.</title>
        <authorList>
            <consortium name="The Broad Institute Genomics Platform"/>
            <consortium name="The Broad Institute Genome Sequencing Center for Infectious Disease"/>
            <person name="Wu L."/>
            <person name="Ma J."/>
        </authorList>
    </citation>
    <scope>NUCLEOTIDE SEQUENCE [LARGE SCALE GENOMIC DNA]</scope>
    <source>
        <strain evidence="4">JCM 17705</strain>
    </source>
</reference>
<evidence type="ECO:0000313" key="3">
    <source>
        <dbReference type="EMBL" id="GAA4336001.1"/>
    </source>
</evidence>
<protein>
    <submittedName>
        <fullName evidence="3">Uncharacterized protein</fullName>
    </submittedName>
</protein>
<evidence type="ECO:0000256" key="2">
    <source>
        <dbReference type="SAM" id="SignalP"/>
    </source>
</evidence>